<proteinExistence type="predicted"/>
<evidence type="ECO:0000313" key="2">
    <source>
        <dbReference type="EMBL" id="QOV87444.1"/>
    </source>
</evidence>
<dbReference type="AlphaFoldDB" id="A0A7M2WQB7"/>
<name>A0A7M2WQB7_9BACT</name>
<protein>
    <submittedName>
        <fullName evidence="2">SdpI family protein</fullName>
    </submittedName>
</protein>
<gene>
    <name evidence="2" type="ORF">IPV69_14215</name>
</gene>
<feature type="transmembrane region" description="Helical" evidence="1">
    <location>
        <begin position="62"/>
        <end position="79"/>
    </location>
</feature>
<dbReference type="EMBL" id="CP063458">
    <property type="protein sequence ID" value="QOV87444.1"/>
    <property type="molecule type" value="Genomic_DNA"/>
</dbReference>
<keyword evidence="1" id="KW-0812">Transmembrane</keyword>
<keyword evidence="3" id="KW-1185">Reference proteome</keyword>
<feature type="transmembrane region" description="Helical" evidence="1">
    <location>
        <begin position="6"/>
        <end position="27"/>
    </location>
</feature>
<sequence>MDAVAITIGISWTLVGLISIALSVPLIRGHIRPNAFYGVRFPQSFESDEAWFAINRFGGMRLAVWSTPLVVVGLVSFFLPLRSNTALALVLGFAPLVFILIPVFESWRFARRYRPRG</sequence>
<dbReference type="RefSeq" id="WP_206290346.1">
    <property type="nucleotide sequence ID" value="NZ_CP063458.1"/>
</dbReference>
<accession>A0A7M2WQB7</accession>
<keyword evidence="1" id="KW-0472">Membrane</keyword>
<reference evidence="2 3" key="1">
    <citation type="submission" date="2020-10" db="EMBL/GenBank/DDBJ databases">
        <title>Wide distribution of Phycisphaera-like planctomycetes from WD2101 soil group in peatlands and genome analysis of the first cultivated representative.</title>
        <authorList>
            <person name="Dedysh S.N."/>
            <person name="Beletsky A.V."/>
            <person name="Ivanova A."/>
            <person name="Kulichevskaya I.S."/>
            <person name="Suzina N.E."/>
            <person name="Philippov D.A."/>
            <person name="Rakitin A.L."/>
            <person name="Mardanov A.V."/>
            <person name="Ravin N.V."/>
        </authorList>
    </citation>
    <scope>NUCLEOTIDE SEQUENCE [LARGE SCALE GENOMIC DNA]</scope>
    <source>
        <strain evidence="2 3">M1803</strain>
    </source>
</reference>
<dbReference type="KEGG" id="hbs:IPV69_14215"/>
<dbReference type="InterPro" id="IPR025962">
    <property type="entry name" value="SdpI/YhfL"/>
</dbReference>
<dbReference type="Proteomes" id="UP000593765">
    <property type="component" value="Chromosome"/>
</dbReference>
<evidence type="ECO:0000313" key="3">
    <source>
        <dbReference type="Proteomes" id="UP000593765"/>
    </source>
</evidence>
<feature type="transmembrane region" description="Helical" evidence="1">
    <location>
        <begin position="85"/>
        <end position="104"/>
    </location>
</feature>
<keyword evidence="1" id="KW-1133">Transmembrane helix</keyword>
<evidence type="ECO:0000256" key="1">
    <source>
        <dbReference type="SAM" id="Phobius"/>
    </source>
</evidence>
<dbReference type="Pfam" id="PF13630">
    <property type="entry name" value="SdpI"/>
    <property type="match status" value="1"/>
</dbReference>
<organism evidence="2 3">
    <name type="scientific">Humisphaera borealis</name>
    <dbReference type="NCBI Taxonomy" id="2807512"/>
    <lineage>
        <taxon>Bacteria</taxon>
        <taxon>Pseudomonadati</taxon>
        <taxon>Planctomycetota</taxon>
        <taxon>Phycisphaerae</taxon>
        <taxon>Tepidisphaerales</taxon>
        <taxon>Tepidisphaeraceae</taxon>
        <taxon>Humisphaera</taxon>
    </lineage>
</organism>